<feature type="transmembrane region" description="Helical" evidence="9">
    <location>
        <begin position="100"/>
        <end position="121"/>
    </location>
</feature>
<evidence type="ECO:0000256" key="8">
    <source>
        <dbReference type="ARBA" id="ARBA00038436"/>
    </source>
</evidence>
<dbReference type="InterPro" id="IPR007387">
    <property type="entry name" value="TRAP_DctQ"/>
</dbReference>
<feature type="domain" description="Tripartite ATP-independent periplasmic transporters DctQ component" evidence="10">
    <location>
        <begin position="36"/>
        <end position="168"/>
    </location>
</feature>
<organism evidence="11 12">
    <name type="scientific">Azospirillum isscasi</name>
    <dbReference type="NCBI Taxonomy" id="3053926"/>
    <lineage>
        <taxon>Bacteria</taxon>
        <taxon>Pseudomonadati</taxon>
        <taxon>Pseudomonadota</taxon>
        <taxon>Alphaproteobacteria</taxon>
        <taxon>Rhodospirillales</taxon>
        <taxon>Azospirillaceae</taxon>
        <taxon>Azospirillum</taxon>
    </lineage>
</organism>
<dbReference type="InterPro" id="IPR055348">
    <property type="entry name" value="DctQ"/>
</dbReference>
<reference evidence="11 12" key="1">
    <citation type="submission" date="2023-06" db="EMBL/GenBank/DDBJ databases">
        <title>Azospirillum isscasensis sp.nov, a bacterium isolated from rhizosphere soil of rice.</title>
        <authorList>
            <person name="Wang H."/>
        </authorList>
    </citation>
    <scope>NUCLEOTIDE SEQUENCE [LARGE SCALE GENOMIC DNA]</scope>
    <source>
        <strain evidence="11 12">C340-1</strain>
    </source>
</reference>
<comment type="similarity">
    <text evidence="8 9">Belongs to the TRAP transporter small permease family.</text>
</comment>
<keyword evidence="4 9" id="KW-0997">Cell inner membrane</keyword>
<keyword evidence="7 9" id="KW-0472">Membrane</keyword>
<comment type="function">
    <text evidence="9">Part of the tripartite ATP-independent periplasmic (TRAP) transport system.</text>
</comment>
<protein>
    <recommendedName>
        <fullName evidence="9">TRAP transporter small permease protein</fullName>
    </recommendedName>
</protein>
<evidence type="ECO:0000256" key="2">
    <source>
        <dbReference type="ARBA" id="ARBA00022448"/>
    </source>
</evidence>
<evidence type="ECO:0000256" key="1">
    <source>
        <dbReference type="ARBA" id="ARBA00004429"/>
    </source>
</evidence>
<name>A0ABU0WQ02_9PROT</name>
<dbReference type="Pfam" id="PF04290">
    <property type="entry name" value="DctQ"/>
    <property type="match status" value="1"/>
</dbReference>
<dbReference type="EMBL" id="JAUJFI010000219">
    <property type="protein sequence ID" value="MDQ2106256.1"/>
    <property type="molecule type" value="Genomic_DNA"/>
</dbReference>
<evidence type="ECO:0000313" key="12">
    <source>
        <dbReference type="Proteomes" id="UP001227317"/>
    </source>
</evidence>
<dbReference type="PANTHER" id="PTHR35011:SF2">
    <property type="entry name" value="2,3-DIKETO-L-GULONATE TRAP TRANSPORTER SMALL PERMEASE PROTEIN YIAM"/>
    <property type="match status" value="1"/>
</dbReference>
<evidence type="ECO:0000256" key="4">
    <source>
        <dbReference type="ARBA" id="ARBA00022519"/>
    </source>
</evidence>
<accession>A0ABU0WQ02</accession>
<sequence>MAEPTFDSGPDDSGPDKPRVPLAIEEALAAAAIAVMGLITFANVVTRYTTSVSLAFTEEYAIALMVVMTLLGASVAVARDHHIRIGFLIDRFGPRGRLRAELLALGVTALVFGALVVLGTLMTVDEHRFEISSPGLGVPQWLYTLWLPLLSAVVALRALGRALRVLRRPERLTPGNGEP</sequence>
<feature type="transmembrane region" description="Helical" evidence="9">
    <location>
        <begin position="27"/>
        <end position="48"/>
    </location>
</feature>
<keyword evidence="6 9" id="KW-1133">Transmembrane helix</keyword>
<keyword evidence="3" id="KW-1003">Cell membrane</keyword>
<evidence type="ECO:0000256" key="6">
    <source>
        <dbReference type="ARBA" id="ARBA00022989"/>
    </source>
</evidence>
<keyword evidence="12" id="KW-1185">Reference proteome</keyword>
<dbReference type="PANTHER" id="PTHR35011">
    <property type="entry name" value="2,3-DIKETO-L-GULONATE TRAP TRANSPORTER SMALL PERMEASE PROTEIN YIAM"/>
    <property type="match status" value="1"/>
</dbReference>
<keyword evidence="2 9" id="KW-0813">Transport</keyword>
<comment type="subcellular location">
    <subcellularLocation>
        <location evidence="1 9">Cell inner membrane</location>
        <topology evidence="1 9">Multi-pass membrane protein</topology>
    </subcellularLocation>
</comment>
<proteinExistence type="inferred from homology"/>
<evidence type="ECO:0000313" key="11">
    <source>
        <dbReference type="EMBL" id="MDQ2106256.1"/>
    </source>
</evidence>
<dbReference type="RefSeq" id="WP_306711466.1">
    <property type="nucleotide sequence ID" value="NZ_JAUJFI010000219.1"/>
</dbReference>
<feature type="transmembrane region" description="Helical" evidence="9">
    <location>
        <begin position="60"/>
        <end position="79"/>
    </location>
</feature>
<keyword evidence="5 9" id="KW-0812">Transmembrane</keyword>
<evidence type="ECO:0000256" key="7">
    <source>
        <dbReference type="ARBA" id="ARBA00023136"/>
    </source>
</evidence>
<comment type="caution">
    <text evidence="11">The sequence shown here is derived from an EMBL/GenBank/DDBJ whole genome shotgun (WGS) entry which is preliminary data.</text>
</comment>
<comment type="subunit">
    <text evidence="9">The complex comprises the extracytoplasmic solute receptor protein and the two transmembrane proteins.</text>
</comment>
<feature type="transmembrane region" description="Helical" evidence="9">
    <location>
        <begin position="141"/>
        <end position="159"/>
    </location>
</feature>
<evidence type="ECO:0000256" key="9">
    <source>
        <dbReference type="RuleBase" id="RU369079"/>
    </source>
</evidence>
<evidence type="ECO:0000256" key="5">
    <source>
        <dbReference type="ARBA" id="ARBA00022692"/>
    </source>
</evidence>
<dbReference type="Proteomes" id="UP001227317">
    <property type="component" value="Unassembled WGS sequence"/>
</dbReference>
<evidence type="ECO:0000256" key="3">
    <source>
        <dbReference type="ARBA" id="ARBA00022475"/>
    </source>
</evidence>
<evidence type="ECO:0000259" key="10">
    <source>
        <dbReference type="Pfam" id="PF04290"/>
    </source>
</evidence>
<gene>
    <name evidence="11" type="ORF">QSG27_26425</name>
</gene>